<dbReference type="InterPro" id="IPR000719">
    <property type="entry name" value="Prot_kinase_dom"/>
</dbReference>
<dbReference type="InterPro" id="IPR050167">
    <property type="entry name" value="Ser_Thr_protein_kinase"/>
</dbReference>
<dbReference type="InterPro" id="IPR001245">
    <property type="entry name" value="Ser-Thr/Tyr_kinase_cat_dom"/>
</dbReference>
<name>A0A9W4WVQ1_9GLOM</name>
<dbReference type="Gene3D" id="1.10.510.10">
    <property type="entry name" value="Transferase(Phosphotransferase) domain 1"/>
    <property type="match status" value="1"/>
</dbReference>
<dbReference type="GO" id="GO:0005737">
    <property type="term" value="C:cytoplasm"/>
    <property type="evidence" value="ECO:0007669"/>
    <property type="project" value="TreeGrafter"/>
</dbReference>
<dbReference type="AlphaFoldDB" id="A0A9W4WVQ1"/>
<sequence>MVVSQDQRTAESDIISSLNNSSKGLYYLHYQNIIHQDLHSGNILLKSKYDIVINDLGLSKLSSELSNYNETNETNYGIIPYMAPKVLQKQKHTNKSDIYSFGMIMWECMTGRRPFWDRAHDIELIIDICDGLRPLTGNIVAPEGYIELMKECWDPDQNKRPPASGISTAKILLSVYMHAKNNME</sequence>
<accession>A0A9W4WVQ1</accession>
<organism evidence="2 3">
    <name type="scientific">Funneliformis geosporum</name>
    <dbReference type="NCBI Taxonomy" id="1117311"/>
    <lineage>
        <taxon>Eukaryota</taxon>
        <taxon>Fungi</taxon>
        <taxon>Fungi incertae sedis</taxon>
        <taxon>Mucoromycota</taxon>
        <taxon>Glomeromycotina</taxon>
        <taxon>Glomeromycetes</taxon>
        <taxon>Glomerales</taxon>
        <taxon>Glomeraceae</taxon>
        <taxon>Funneliformis</taxon>
    </lineage>
</organism>
<evidence type="ECO:0000313" key="3">
    <source>
        <dbReference type="Proteomes" id="UP001153678"/>
    </source>
</evidence>
<protein>
    <submittedName>
        <fullName evidence="2">14708_t:CDS:1</fullName>
    </submittedName>
</protein>
<evidence type="ECO:0000259" key="1">
    <source>
        <dbReference type="PROSITE" id="PS50011"/>
    </source>
</evidence>
<dbReference type="PANTHER" id="PTHR23257:SF963">
    <property type="entry name" value="AT08303P"/>
    <property type="match status" value="1"/>
</dbReference>
<dbReference type="GO" id="GO:0007165">
    <property type="term" value="P:signal transduction"/>
    <property type="evidence" value="ECO:0007669"/>
    <property type="project" value="TreeGrafter"/>
</dbReference>
<proteinExistence type="predicted"/>
<dbReference type="Pfam" id="PF07714">
    <property type="entry name" value="PK_Tyr_Ser-Thr"/>
    <property type="match status" value="1"/>
</dbReference>
<dbReference type="OrthoDB" id="3269467at2759"/>
<dbReference type="PROSITE" id="PS50011">
    <property type="entry name" value="PROTEIN_KINASE_DOM"/>
    <property type="match status" value="1"/>
</dbReference>
<dbReference type="Proteomes" id="UP001153678">
    <property type="component" value="Unassembled WGS sequence"/>
</dbReference>
<evidence type="ECO:0000313" key="2">
    <source>
        <dbReference type="EMBL" id="CAI2189276.1"/>
    </source>
</evidence>
<dbReference type="SUPFAM" id="SSF56112">
    <property type="entry name" value="Protein kinase-like (PK-like)"/>
    <property type="match status" value="1"/>
</dbReference>
<reference evidence="2" key="1">
    <citation type="submission" date="2022-08" db="EMBL/GenBank/DDBJ databases">
        <authorList>
            <person name="Kallberg Y."/>
            <person name="Tangrot J."/>
            <person name="Rosling A."/>
        </authorList>
    </citation>
    <scope>NUCLEOTIDE SEQUENCE</scope>
    <source>
        <strain evidence="2">Wild A</strain>
    </source>
</reference>
<gene>
    <name evidence="2" type="ORF">FWILDA_LOCUS13999</name>
</gene>
<dbReference type="PANTHER" id="PTHR23257">
    <property type="entry name" value="SERINE-THREONINE PROTEIN KINASE"/>
    <property type="match status" value="1"/>
</dbReference>
<comment type="caution">
    <text evidence="2">The sequence shown here is derived from an EMBL/GenBank/DDBJ whole genome shotgun (WGS) entry which is preliminary data.</text>
</comment>
<dbReference type="InterPro" id="IPR011009">
    <property type="entry name" value="Kinase-like_dom_sf"/>
</dbReference>
<dbReference type="EMBL" id="CAMKVN010005725">
    <property type="protein sequence ID" value="CAI2189276.1"/>
    <property type="molecule type" value="Genomic_DNA"/>
</dbReference>
<dbReference type="PRINTS" id="PR00109">
    <property type="entry name" value="TYRKINASE"/>
</dbReference>
<dbReference type="GO" id="GO:0004672">
    <property type="term" value="F:protein kinase activity"/>
    <property type="evidence" value="ECO:0007669"/>
    <property type="project" value="InterPro"/>
</dbReference>
<feature type="domain" description="Protein kinase" evidence="1">
    <location>
        <begin position="1"/>
        <end position="173"/>
    </location>
</feature>
<dbReference type="GO" id="GO:0005524">
    <property type="term" value="F:ATP binding"/>
    <property type="evidence" value="ECO:0007669"/>
    <property type="project" value="InterPro"/>
</dbReference>
<keyword evidence="3" id="KW-1185">Reference proteome</keyword>